<evidence type="ECO:0000256" key="1">
    <source>
        <dbReference type="SAM" id="SignalP"/>
    </source>
</evidence>
<feature type="chain" id="PRO_5040765053" evidence="1">
    <location>
        <begin position="21"/>
        <end position="285"/>
    </location>
</feature>
<protein>
    <submittedName>
        <fullName evidence="2">Uncharacterized protein</fullName>
    </submittedName>
</protein>
<sequence length="285" mass="31100">MQISAAIIMLLVFLKTTVSPLSSPVPTQKAEAAARCRWRLLLNVGREEGTWMPEDWGASGSRLAIPLLVDFEATRSNLDDEMLVGRNSLLVSPASDATFINESGEQRLQVNPGGWSVEPPKEGKSPAVLRFWLDFGEGGVKRDTTLPAGKVFFTAAGWMDEEIEVGNKARNKLVELLENDILVNLKAAQADYDSSNPIAKIAKLSNLVGLSTARDNAVGRIRSIDASLPKRGDVMKPGKFPFIDSRFRIAGGGLCVKRPGKMMGSEYHILGTWSCTPVEVEDEEQ</sequence>
<proteinExistence type="predicted"/>
<keyword evidence="1" id="KW-0732">Signal</keyword>
<dbReference type="EMBL" id="BRXW01000028">
    <property type="protein sequence ID" value="GMI00877.1"/>
    <property type="molecule type" value="Genomic_DNA"/>
</dbReference>
<reference evidence="3" key="1">
    <citation type="journal article" date="2023" name="Commun. Biol.">
        <title>Genome analysis of Parmales, the sister group of diatoms, reveals the evolutionary specialization of diatoms from phago-mixotrophs to photoautotrophs.</title>
        <authorList>
            <person name="Ban H."/>
            <person name="Sato S."/>
            <person name="Yoshikawa S."/>
            <person name="Yamada K."/>
            <person name="Nakamura Y."/>
            <person name="Ichinomiya M."/>
            <person name="Sato N."/>
            <person name="Blanc-Mathieu R."/>
            <person name="Endo H."/>
            <person name="Kuwata A."/>
            <person name="Ogata H."/>
        </authorList>
    </citation>
    <scope>NUCLEOTIDE SEQUENCE [LARGE SCALE GENOMIC DNA]</scope>
    <source>
        <strain evidence="3">NIES 3700</strain>
    </source>
</reference>
<keyword evidence="3" id="KW-1185">Reference proteome</keyword>
<comment type="caution">
    <text evidence="2">The sequence shown here is derived from an EMBL/GenBank/DDBJ whole genome shotgun (WGS) entry which is preliminary data.</text>
</comment>
<accession>A0A9W7C6G2</accession>
<evidence type="ECO:0000313" key="3">
    <source>
        <dbReference type="Proteomes" id="UP001165122"/>
    </source>
</evidence>
<dbReference type="AlphaFoldDB" id="A0A9W7C6G2"/>
<gene>
    <name evidence="2" type="ORF">TrLO_g12155</name>
</gene>
<organism evidence="2 3">
    <name type="scientific">Triparma laevis f. longispina</name>
    <dbReference type="NCBI Taxonomy" id="1714387"/>
    <lineage>
        <taxon>Eukaryota</taxon>
        <taxon>Sar</taxon>
        <taxon>Stramenopiles</taxon>
        <taxon>Ochrophyta</taxon>
        <taxon>Bolidophyceae</taxon>
        <taxon>Parmales</taxon>
        <taxon>Triparmaceae</taxon>
        <taxon>Triparma</taxon>
    </lineage>
</organism>
<dbReference type="Proteomes" id="UP001165122">
    <property type="component" value="Unassembled WGS sequence"/>
</dbReference>
<dbReference type="OrthoDB" id="193230at2759"/>
<feature type="signal peptide" evidence="1">
    <location>
        <begin position="1"/>
        <end position="20"/>
    </location>
</feature>
<evidence type="ECO:0000313" key="2">
    <source>
        <dbReference type="EMBL" id="GMI00877.1"/>
    </source>
</evidence>
<name>A0A9W7C6G2_9STRA</name>